<sequence>MVLSVSKYAPKNSCSELCYNNHRIADRKVRFLFGEIS</sequence>
<dbReference type="EMBL" id="BK015422">
    <property type="protein sequence ID" value="DAE05957.1"/>
    <property type="molecule type" value="Genomic_DNA"/>
</dbReference>
<protein>
    <submittedName>
        <fullName evidence="1">Uncharacterized protein</fullName>
    </submittedName>
</protein>
<proteinExistence type="predicted"/>
<reference evidence="1" key="1">
    <citation type="journal article" date="2021" name="Proc. Natl. Acad. Sci. U.S.A.">
        <title>A Catalog of Tens of Thousands of Viruses from Human Metagenomes Reveals Hidden Associations with Chronic Diseases.</title>
        <authorList>
            <person name="Tisza M.J."/>
            <person name="Buck C.B."/>
        </authorList>
    </citation>
    <scope>NUCLEOTIDE SEQUENCE</scope>
    <source>
        <strain evidence="1">CtNYa18</strain>
    </source>
</reference>
<organism evidence="1">
    <name type="scientific">Myoviridae sp. ctNYa18</name>
    <dbReference type="NCBI Taxonomy" id="2825090"/>
    <lineage>
        <taxon>Viruses</taxon>
        <taxon>Duplodnaviria</taxon>
        <taxon>Heunggongvirae</taxon>
        <taxon>Uroviricota</taxon>
        <taxon>Caudoviricetes</taxon>
    </lineage>
</organism>
<name>A0A8S5PH73_9CAUD</name>
<accession>A0A8S5PH73</accession>
<evidence type="ECO:0000313" key="1">
    <source>
        <dbReference type="EMBL" id="DAE05957.1"/>
    </source>
</evidence>